<name>A0A3B7MQS4_9BACT</name>
<dbReference type="InterPro" id="IPR011990">
    <property type="entry name" value="TPR-like_helical_dom_sf"/>
</dbReference>
<dbReference type="Gene3D" id="1.10.3780.10">
    <property type="entry name" value="SusD-like"/>
    <property type="match status" value="1"/>
</dbReference>
<evidence type="ECO:0000256" key="5">
    <source>
        <dbReference type="ARBA" id="ARBA00023237"/>
    </source>
</evidence>
<dbReference type="PROSITE" id="PS51257">
    <property type="entry name" value="PROKAR_LIPOPROTEIN"/>
    <property type="match status" value="1"/>
</dbReference>
<sequence length="531" mass="58680">MKKHVNLYTAALFMAVSLLTACHKDLNLQPLNANTSEKQYSNFTGYKQVLAKVYGSYSLVSSSGVGVSDVNIAGISDAGTTDFIRAWWNLQELTTDEALCAWNDPLLLSFHNINWTSSNVFINAAYARSLYQITVCNEFIRESTDEKLTARGFKENEAAEIRHFRAEARFLRAFQYWVLMDLFGNPPFVTEADPIGKYIPKQITRANLFTYIESELKAIDPDLVAPRQNEYARADRGAAWALLARLYLNAKVYTGTDRNTEAITWASKVIEAGYTLKPGYKTLFMSDNDKNNPEVILPIAFDATNSQNYGGTTFLTCSAHGTNPADNQAHGIPGGGWLGNRSTKNLPTVFGDYSGNADKRALFGPGNLEVNDVIVFNDGLSVYKFNNITSGGAIPPSPNGVLCSIDFPLFRLGEMYLIYAEAVLRGGSGGTNARALEYFNLLRTRAYGNTSGNVGAITVNDILNERMRELYWEGSRRTDLIRYGQFTGNTYLWPWKGGVKNGAGVDAHFALFPIPAAETIANPNLKQNTGY</sequence>
<protein>
    <submittedName>
        <fullName evidence="9">RagB/SusD family nutrient uptake outer membrane protein</fullName>
    </submittedName>
</protein>
<dbReference type="KEGG" id="pseg:D3H65_23860"/>
<keyword evidence="10" id="KW-1185">Reference proteome</keyword>
<organism evidence="9 10">
    <name type="scientific">Paraflavitalea soli</name>
    <dbReference type="NCBI Taxonomy" id="2315862"/>
    <lineage>
        <taxon>Bacteria</taxon>
        <taxon>Pseudomonadati</taxon>
        <taxon>Bacteroidota</taxon>
        <taxon>Chitinophagia</taxon>
        <taxon>Chitinophagales</taxon>
        <taxon>Chitinophagaceae</taxon>
        <taxon>Paraflavitalea</taxon>
    </lineage>
</organism>
<evidence type="ECO:0000256" key="4">
    <source>
        <dbReference type="ARBA" id="ARBA00023136"/>
    </source>
</evidence>
<comment type="similarity">
    <text evidence="2">Belongs to the SusD family.</text>
</comment>
<dbReference type="CDD" id="cd08977">
    <property type="entry name" value="SusD"/>
    <property type="match status" value="1"/>
</dbReference>
<dbReference type="EMBL" id="CP032157">
    <property type="protein sequence ID" value="AXY76842.1"/>
    <property type="molecule type" value="Genomic_DNA"/>
</dbReference>
<dbReference type="SUPFAM" id="SSF48452">
    <property type="entry name" value="TPR-like"/>
    <property type="match status" value="1"/>
</dbReference>
<dbReference type="Gene3D" id="1.25.40.390">
    <property type="match status" value="1"/>
</dbReference>
<evidence type="ECO:0000259" key="8">
    <source>
        <dbReference type="Pfam" id="PF14322"/>
    </source>
</evidence>
<keyword evidence="4" id="KW-0472">Membrane</keyword>
<dbReference type="Pfam" id="PF07980">
    <property type="entry name" value="SusD_RagB"/>
    <property type="match status" value="1"/>
</dbReference>
<feature type="signal peptide" evidence="6">
    <location>
        <begin position="1"/>
        <end position="21"/>
    </location>
</feature>
<keyword evidence="3 6" id="KW-0732">Signal</keyword>
<comment type="subcellular location">
    <subcellularLocation>
        <location evidence="1">Cell outer membrane</location>
    </subcellularLocation>
</comment>
<dbReference type="Gene3D" id="1.25.40.10">
    <property type="entry name" value="Tetratricopeptide repeat domain"/>
    <property type="match status" value="1"/>
</dbReference>
<dbReference type="Pfam" id="PF14322">
    <property type="entry name" value="SusD-like_3"/>
    <property type="match status" value="1"/>
</dbReference>
<dbReference type="OrthoDB" id="9783641at2"/>
<dbReference type="AlphaFoldDB" id="A0A3B7MQS4"/>
<evidence type="ECO:0000313" key="10">
    <source>
        <dbReference type="Proteomes" id="UP000263900"/>
    </source>
</evidence>
<evidence type="ECO:0000256" key="6">
    <source>
        <dbReference type="SAM" id="SignalP"/>
    </source>
</evidence>
<evidence type="ECO:0000256" key="3">
    <source>
        <dbReference type="ARBA" id="ARBA00022729"/>
    </source>
</evidence>
<feature type="domain" description="RagB/SusD" evidence="7">
    <location>
        <begin position="377"/>
        <end position="531"/>
    </location>
</feature>
<accession>A0A3B7MQS4</accession>
<feature type="chain" id="PRO_5017581772" evidence="6">
    <location>
        <begin position="22"/>
        <end position="531"/>
    </location>
</feature>
<gene>
    <name evidence="9" type="ORF">D3H65_23860</name>
</gene>
<evidence type="ECO:0000313" key="9">
    <source>
        <dbReference type="EMBL" id="AXY76842.1"/>
    </source>
</evidence>
<dbReference type="InterPro" id="IPR033985">
    <property type="entry name" value="SusD-like_N"/>
</dbReference>
<evidence type="ECO:0000256" key="1">
    <source>
        <dbReference type="ARBA" id="ARBA00004442"/>
    </source>
</evidence>
<dbReference type="InterPro" id="IPR012944">
    <property type="entry name" value="SusD_RagB_dom"/>
</dbReference>
<proteinExistence type="inferred from homology"/>
<dbReference type="GO" id="GO:0009279">
    <property type="term" value="C:cell outer membrane"/>
    <property type="evidence" value="ECO:0007669"/>
    <property type="project" value="UniProtKB-SubCell"/>
</dbReference>
<feature type="domain" description="SusD-like N-terminal" evidence="8">
    <location>
        <begin position="150"/>
        <end position="248"/>
    </location>
</feature>
<keyword evidence="5" id="KW-0998">Cell outer membrane</keyword>
<dbReference type="Proteomes" id="UP000263900">
    <property type="component" value="Chromosome"/>
</dbReference>
<dbReference type="RefSeq" id="WP_119052719.1">
    <property type="nucleotide sequence ID" value="NZ_CP032157.1"/>
</dbReference>
<evidence type="ECO:0000256" key="2">
    <source>
        <dbReference type="ARBA" id="ARBA00006275"/>
    </source>
</evidence>
<evidence type="ECO:0000259" key="7">
    <source>
        <dbReference type="Pfam" id="PF07980"/>
    </source>
</evidence>
<reference evidence="9 10" key="1">
    <citation type="submission" date="2018-09" db="EMBL/GenBank/DDBJ databases">
        <title>Genome sequencing of strain 6GH32-13.</title>
        <authorList>
            <person name="Weon H.-Y."/>
            <person name="Heo J."/>
            <person name="Kwon S.-W."/>
        </authorList>
    </citation>
    <scope>NUCLEOTIDE SEQUENCE [LARGE SCALE GENOMIC DNA]</scope>
    <source>
        <strain evidence="9 10">5GH32-13</strain>
    </source>
</reference>